<dbReference type="EC" id="2.7.7.65" evidence="1"/>
<dbReference type="GO" id="GO:0005886">
    <property type="term" value="C:plasma membrane"/>
    <property type="evidence" value="ECO:0007669"/>
    <property type="project" value="TreeGrafter"/>
</dbReference>
<dbReference type="Pfam" id="PF00990">
    <property type="entry name" value="GGDEF"/>
    <property type="match status" value="1"/>
</dbReference>
<dbReference type="GO" id="GO:1902201">
    <property type="term" value="P:negative regulation of bacterial-type flagellum-dependent cell motility"/>
    <property type="evidence" value="ECO:0007669"/>
    <property type="project" value="TreeGrafter"/>
</dbReference>
<dbReference type="AlphaFoldDB" id="A0A7G3G516"/>
<protein>
    <recommendedName>
        <fullName evidence="1">diguanylate cyclase</fullName>
        <ecNumber evidence="1">2.7.7.65</ecNumber>
    </recommendedName>
</protein>
<dbReference type="SUPFAM" id="SSF55073">
    <property type="entry name" value="Nucleotide cyclase"/>
    <property type="match status" value="1"/>
</dbReference>
<reference evidence="5 6" key="1">
    <citation type="submission" date="2018-01" db="EMBL/GenBank/DDBJ databases">
        <title>Genome sequence of Iodobacter sp. strain PCH194 isolated from Indian Trans-Himalaya.</title>
        <authorList>
            <person name="Kumar V."/>
            <person name="Thakur V."/>
            <person name="Kumar S."/>
            <person name="Singh D."/>
        </authorList>
    </citation>
    <scope>NUCLEOTIDE SEQUENCE [LARGE SCALE GENOMIC DNA]</scope>
    <source>
        <strain evidence="5 6">PCH194</strain>
    </source>
</reference>
<feature type="domain" description="GGDEF" evidence="4">
    <location>
        <begin position="352"/>
        <end position="481"/>
    </location>
</feature>
<dbReference type="PANTHER" id="PTHR45138:SF9">
    <property type="entry name" value="DIGUANYLATE CYCLASE DGCM-RELATED"/>
    <property type="match status" value="1"/>
</dbReference>
<accession>A0A7G3G516</accession>
<feature type="transmembrane region" description="Helical" evidence="3">
    <location>
        <begin position="289"/>
        <end position="311"/>
    </location>
</feature>
<proteinExistence type="predicted"/>
<dbReference type="FunFam" id="3.30.70.270:FF:000001">
    <property type="entry name" value="Diguanylate cyclase domain protein"/>
    <property type="match status" value="1"/>
</dbReference>
<dbReference type="InterPro" id="IPR050469">
    <property type="entry name" value="Diguanylate_Cyclase"/>
</dbReference>
<dbReference type="PANTHER" id="PTHR45138">
    <property type="entry name" value="REGULATORY COMPONENTS OF SENSORY TRANSDUCTION SYSTEM"/>
    <property type="match status" value="1"/>
</dbReference>
<keyword evidence="3" id="KW-0812">Transmembrane</keyword>
<evidence type="ECO:0000313" key="6">
    <source>
        <dbReference type="Proteomes" id="UP000515917"/>
    </source>
</evidence>
<sequence>MPLIPKRLRLLTLVTILLVVGFLSTSIASYWVSSQAIRSHIISNELPIAADNIYSEIQKDIFRPVLISSQMAQDTFLRDWLLKGENNPEQLIRYLNEIQIKYQTVTTFLIPEKTRHYYHPTGILQEIKEQDPRDAWYFRAKKMATEYKINVDPDKNYQNRMTIFINHQIKDYKGNFIGITGVGLTLNSMSHLLKKYGTRFQKNVYYVNKTGQIILTSKPQLFYPSIYKQPGLQNIATAIINKSTTPQQLSYQLNNQLIQVNTRYIPELNWYLIVEQNETDTLRPVQKILYINIAISVLISFLVVAAAIYSINRNQRYLEKLANTDSLTRLLNRQAFEVIFNQKLLEISRKKRPLSCVLLDVDYFKRINDELGHLQGDAVLQQLAQLLKKSTRASDTLARWGGEEFILLLDNCPRHIASELAEKIRAVIASHDFKLPIPRSITISLGVSELTDSDNSQSFFDRTDQLLYKAKEQNRNCVVTG</sequence>
<evidence type="ECO:0000313" key="5">
    <source>
        <dbReference type="EMBL" id="QBC42361.1"/>
    </source>
</evidence>
<name>A0A7G3G516_9NEIS</name>
<organism evidence="5 6">
    <name type="scientific">Iodobacter fluviatilis</name>
    <dbReference type="NCBI Taxonomy" id="537"/>
    <lineage>
        <taxon>Bacteria</taxon>
        <taxon>Pseudomonadati</taxon>
        <taxon>Pseudomonadota</taxon>
        <taxon>Betaproteobacteria</taxon>
        <taxon>Neisseriales</taxon>
        <taxon>Chitinibacteraceae</taxon>
        <taxon>Iodobacter</taxon>
    </lineage>
</organism>
<dbReference type="GO" id="GO:0043709">
    <property type="term" value="P:cell adhesion involved in single-species biofilm formation"/>
    <property type="evidence" value="ECO:0007669"/>
    <property type="project" value="TreeGrafter"/>
</dbReference>
<dbReference type="EMBL" id="CP025781">
    <property type="protein sequence ID" value="QBC42361.1"/>
    <property type="molecule type" value="Genomic_DNA"/>
</dbReference>
<dbReference type="NCBIfam" id="TIGR00254">
    <property type="entry name" value="GGDEF"/>
    <property type="match status" value="1"/>
</dbReference>
<dbReference type="Gene3D" id="3.30.70.270">
    <property type="match status" value="1"/>
</dbReference>
<evidence type="ECO:0000256" key="2">
    <source>
        <dbReference type="ARBA" id="ARBA00034247"/>
    </source>
</evidence>
<comment type="catalytic activity">
    <reaction evidence="2">
        <text>2 GTP = 3',3'-c-di-GMP + 2 diphosphate</text>
        <dbReference type="Rhea" id="RHEA:24898"/>
        <dbReference type="ChEBI" id="CHEBI:33019"/>
        <dbReference type="ChEBI" id="CHEBI:37565"/>
        <dbReference type="ChEBI" id="CHEBI:58805"/>
        <dbReference type="EC" id="2.7.7.65"/>
    </reaction>
</comment>
<dbReference type="InterPro" id="IPR000160">
    <property type="entry name" value="GGDEF_dom"/>
</dbReference>
<keyword evidence="6" id="KW-1185">Reference proteome</keyword>
<evidence type="ECO:0000256" key="3">
    <source>
        <dbReference type="SAM" id="Phobius"/>
    </source>
</evidence>
<evidence type="ECO:0000256" key="1">
    <source>
        <dbReference type="ARBA" id="ARBA00012528"/>
    </source>
</evidence>
<keyword evidence="3" id="KW-1133">Transmembrane helix</keyword>
<dbReference type="InterPro" id="IPR029787">
    <property type="entry name" value="Nucleotide_cyclase"/>
</dbReference>
<dbReference type="SMART" id="SM00267">
    <property type="entry name" value="GGDEF"/>
    <property type="match status" value="1"/>
</dbReference>
<dbReference type="GO" id="GO:0052621">
    <property type="term" value="F:diguanylate cyclase activity"/>
    <property type="evidence" value="ECO:0007669"/>
    <property type="project" value="UniProtKB-EC"/>
</dbReference>
<dbReference type="InterPro" id="IPR043128">
    <property type="entry name" value="Rev_trsase/Diguanyl_cyclase"/>
</dbReference>
<dbReference type="KEGG" id="ifl:C1H71_01485"/>
<dbReference type="Gene3D" id="3.30.450.20">
    <property type="entry name" value="PAS domain"/>
    <property type="match status" value="1"/>
</dbReference>
<dbReference type="RefSeq" id="WP_130104984.1">
    <property type="nucleotide sequence ID" value="NZ_CP025781.1"/>
</dbReference>
<keyword evidence="3" id="KW-0472">Membrane</keyword>
<dbReference type="Proteomes" id="UP000515917">
    <property type="component" value="Chromosome"/>
</dbReference>
<dbReference type="CDD" id="cd18773">
    <property type="entry name" value="PDC1_HK_sensor"/>
    <property type="match status" value="1"/>
</dbReference>
<gene>
    <name evidence="5" type="ORF">C1H71_01485</name>
</gene>
<evidence type="ECO:0000259" key="4">
    <source>
        <dbReference type="PROSITE" id="PS50887"/>
    </source>
</evidence>
<dbReference type="PROSITE" id="PS50887">
    <property type="entry name" value="GGDEF"/>
    <property type="match status" value="1"/>
</dbReference>
<dbReference type="CDD" id="cd01949">
    <property type="entry name" value="GGDEF"/>
    <property type="match status" value="1"/>
</dbReference>